<evidence type="ECO:0000313" key="1">
    <source>
        <dbReference type="EMBL" id="JAD40853.1"/>
    </source>
</evidence>
<protein>
    <submittedName>
        <fullName evidence="1">Uncharacterized protein</fullName>
    </submittedName>
</protein>
<reference evidence="1" key="2">
    <citation type="journal article" date="2015" name="Data Brief">
        <title>Shoot transcriptome of the giant reed, Arundo donax.</title>
        <authorList>
            <person name="Barrero R.A."/>
            <person name="Guerrero F.D."/>
            <person name="Moolhuijzen P."/>
            <person name="Goolsby J.A."/>
            <person name="Tidwell J."/>
            <person name="Bellgard S.E."/>
            <person name="Bellgard M.I."/>
        </authorList>
    </citation>
    <scope>NUCLEOTIDE SEQUENCE</scope>
    <source>
        <tissue evidence="1">Shoot tissue taken approximately 20 cm above the soil surface</tissue>
    </source>
</reference>
<sequence>MVSPSWIWHPLWLPRCPLALSTNRQWPKHYMINFGYKILEVGSQLRH</sequence>
<proteinExistence type="predicted"/>
<dbReference type="AlphaFoldDB" id="A0A0A8ZT31"/>
<name>A0A0A8ZT31_ARUDO</name>
<organism evidence="1">
    <name type="scientific">Arundo donax</name>
    <name type="common">Giant reed</name>
    <name type="synonym">Donax arundinaceus</name>
    <dbReference type="NCBI Taxonomy" id="35708"/>
    <lineage>
        <taxon>Eukaryota</taxon>
        <taxon>Viridiplantae</taxon>
        <taxon>Streptophyta</taxon>
        <taxon>Embryophyta</taxon>
        <taxon>Tracheophyta</taxon>
        <taxon>Spermatophyta</taxon>
        <taxon>Magnoliopsida</taxon>
        <taxon>Liliopsida</taxon>
        <taxon>Poales</taxon>
        <taxon>Poaceae</taxon>
        <taxon>PACMAD clade</taxon>
        <taxon>Arundinoideae</taxon>
        <taxon>Arundineae</taxon>
        <taxon>Arundo</taxon>
    </lineage>
</organism>
<reference evidence="1" key="1">
    <citation type="submission" date="2014-09" db="EMBL/GenBank/DDBJ databases">
        <authorList>
            <person name="Magalhaes I.L.F."/>
            <person name="Oliveira U."/>
            <person name="Santos F.R."/>
            <person name="Vidigal T.H.D.A."/>
            <person name="Brescovit A.D."/>
            <person name="Santos A.J."/>
        </authorList>
    </citation>
    <scope>NUCLEOTIDE SEQUENCE</scope>
    <source>
        <tissue evidence="1">Shoot tissue taken approximately 20 cm above the soil surface</tissue>
    </source>
</reference>
<accession>A0A0A8ZT31</accession>
<dbReference type="EMBL" id="GBRH01257042">
    <property type="protein sequence ID" value="JAD40853.1"/>
    <property type="molecule type" value="Transcribed_RNA"/>
</dbReference>